<dbReference type="KEGG" id="cliz:G7Y31_07805"/>
<feature type="transmembrane region" description="Helical" evidence="6">
    <location>
        <begin position="303"/>
        <end position="323"/>
    </location>
</feature>
<dbReference type="GO" id="GO:0022857">
    <property type="term" value="F:transmembrane transporter activity"/>
    <property type="evidence" value="ECO:0007669"/>
    <property type="project" value="InterPro"/>
</dbReference>
<evidence type="ECO:0000313" key="8">
    <source>
        <dbReference type="EMBL" id="QPK80357.1"/>
    </source>
</evidence>
<organism evidence="8 9">
    <name type="scientific">Corynebacterium lizhenjunii</name>
    <dbReference type="NCBI Taxonomy" id="2709394"/>
    <lineage>
        <taxon>Bacteria</taxon>
        <taxon>Bacillati</taxon>
        <taxon>Actinomycetota</taxon>
        <taxon>Actinomycetes</taxon>
        <taxon>Mycobacteriales</taxon>
        <taxon>Corynebacteriaceae</taxon>
        <taxon>Corynebacterium</taxon>
    </lineage>
</organism>
<evidence type="ECO:0000259" key="7">
    <source>
        <dbReference type="PROSITE" id="PS50850"/>
    </source>
</evidence>
<evidence type="ECO:0000313" key="9">
    <source>
        <dbReference type="Proteomes" id="UP000594681"/>
    </source>
</evidence>
<keyword evidence="4 6" id="KW-0472">Membrane</keyword>
<dbReference type="InterPro" id="IPR036259">
    <property type="entry name" value="MFS_trans_sf"/>
</dbReference>
<sequence length="411" mass="42852">MVAMTAAFGAWSLLLPLLPLAVLDHGGSAGLAGATTGIFMAATVVTQILTPWLLRRWGYRPVMAVSAAMLGVPALGHLLGMEPGLVLLFCALRGVGFGALTVAQSAMIAELVPLRYLGKATGTMGVFVGLSQMLFLPAGLWIQGQWSYDAAYITAACMGALGMVMCVRLPSIKPAPAQGRSKTAAVEDRATPAEDPAPPRRAATWKLVLVPALSVTTLSMSYGLIASFLPASVREIDPVTGAVLGGIMLSVVGGAAMVFRYFAGMVADRTGKPGLLSIPSQLVAFSGLALMAGTMAYHWHVGWLVVAAVLFGGAFGIIQNEALLSMFSRLPRENVSEASAVWNIFYDAGTGLGSVLLAGLVTAAGYATAYGAGALIILAGVVMTGLDFYLGAHRIAEHDNIKTRLQRMRKV</sequence>
<dbReference type="GO" id="GO:0005886">
    <property type="term" value="C:plasma membrane"/>
    <property type="evidence" value="ECO:0007669"/>
    <property type="project" value="UniProtKB-SubCell"/>
</dbReference>
<feature type="region of interest" description="Disordered" evidence="5">
    <location>
        <begin position="176"/>
        <end position="198"/>
    </location>
</feature>
<name>A0A7T0PD38_9CORY</name>
<dbReference type="InterPro" id="IPR052714">
    <property type="entry name" value="MFS_Exporter"/>
</dbReference>
<evidence type="ECO:0000256" key="6">
    <source>
        <dbReference type="SAM" id="Phobius"/>
    </source>
</evidence>
<evidence type="ECO:0000256" key="2">
    <source>
        <dbReference type="ARBA" id="ARBA00022692"/>
    </source>
</evidence>
<feature type="transmembrane region" description="Helical" evidence="6">
    <location>
        <begin position="61"/>
        <end position="79"/>
    </location>
</feature>
<feature type="transmembrane region" description="Helical" evidence="6">
    <location>
        <begin position="344"/>
        <end position="366"/>
    </location>
</feature>
<dbReference type="InterPro" id="IPR011701">
    <property type="entry name" value="MFS"/>
</dbReference>
<proteinExistence type="predicted"/>
<keyword evidence="2 6" id="KW-0812">Transmembrane</keyword>
<dbReference type="Gene3D" id="1.20.1250.20">
    <property type="entry name" value="MFS general substrate transporter like domains"/>
    <property type="match status" value="1"/>
</dbReference>
<evidence type="ECO:0000256" key="1">
    <source>
        <dbReference type="ARBA" id="ARBA00004651"/>
    </source>
</evidence>
<keyword evidence="9" id="KW-1185">Reference proteome</keyword>
<dbReference type="PANTHER" id="PTHR23531:SF1">
    <property type="entry name" value="QUINOLENE RESISTANCE PROTEIN NORA"/>
    <property type="match status" value="1"/>
</dbReference>
<dbReference type="InterPro" id="IPR020846">
    <property type="entry name" value="MFS_dom"/>
</dbReference>
<dbReference type="Proteomes" id="UP000594681">
    <property type="component" value="Chromosome"/>
</dbReference>
<dbReference type="EMBL" id="CP064954">
    <property type="protein sequence ID" value="QPK80357.1"/>
    <property type="molecule type" value="Genomic_DNA"/>
</dbReference>
<dbReference type="PANTHER" id="PTHR23531">
    <property type="entry name" value="QUINOLENE RESISTANCE PROTEIN NORA"/>
    <property type="match status" value="1"/>
</dbReference>
<gene>
    <name evidence="8" type="ORF">G7Y31_07805</name>
</gene>
<feature type="transmembrane region" description="Helical" evidence="6">
    <location>
        <begin position="124"/>
        <end position="144"/>
    </location>
</feature>
<feature type="transmembrane region" description="Helical" evidence="6">
    <location>
        <begin position="85"/>
        <end position="112"/>
    </location>
</feature>
<feature type="transmembrane region" description="Helical" evidence="6">
    <location>
        <begin position="275"/>
        <end position="297"/>
    </location>
</feature>
<evidence type="ECO:0000256" key="4">
    <source>
        <dbReference type="ARBA" id="ARBA00023136"/>
    </source>
</evidence>
<feature type="transmembrane region" description="Helical" evidence="6">
    <location>
        <begin position="372"/>
        <end position="392"/>
    </location>
</feature>
<dbReference type="RefSeq" id="WP_165010228.1">
    <property type="nucleotide sequence ID" value="NZ_CP064954.1"/>
</dbReference>
<dbReference type="AlphaFoldDB" id="A0A7T0PD38"/>
<accession>A0A7T0PD38</accession>
<feature type="transmembrane region" description="Helical" evidence="6">
    <location>
        <begin position="33"/>
        <end position="54"/>
    </location>
</feature>
<feature type="transmembrane region" description="Helical" evidence="6">
    <location>
        <begin position="241"/>
        <end position="263"/>
    </location>
</feature>
<feature type="transmembrane region" description="Helical" evidence="6">
    <location>
        <begin position="150"/>
        <end position="170"/>
    </location>
</feature>
<dbReference type="SUPFAM" id="SSF103473">
    <property type="entry name" value="MFS general substrate transporter"/>
    <property type="match status" value="1"/>
</dbReference>
<dbReference type="Pfam" id="PF07690">
    <property type="entry name" value="MFS_1"/>
    <property type="match status" value="1"/>
</dbReference>
<feature type="domain" description="Major facilitator superfamily (MFS) profile" evidence="7">
    <location>
        <begin position="1"/>
        <end position="397"/>
    </location>
</feature>
<evidence type="ECO:0000256" key="5">
    <source>
        <dbReference type="SAM" id="MobiDB-lite"/>
    </source>
</evidence>
<reference evidence="8 9" key="1">
    <citation type="submission" date="2020-11" db="EMBL/GenBank/DDBJ databases">
        <title>Corynebacterium sp. ZJ-599.</title>
        <authorList>
            <person name="Zhou J."/>
        </authorList>
    </citation>
    <scope>NUCLEOTIDE SEQUENCE [LARGE SCALE GENOMIC DNA]</scope>
    <source>
        <strain evidence="8 9">ZJ-599</strain>
    </source>
</reference>
<dbReference type="PROSITE" id="PS50850">
    <property type="entry name" value="MFS"/>
    <property type="match status" value="1"/>
</dbReference>
<protein>
    <submittedName>
        <fullName evidence="8">MFS transporter</fullName>
    </submittedName>
</protein>
<evidence type="ECO:0000256" key="3">
    <source>
        <dbReference type="ARBA" id="ARBA00022989"/>
    </source>
</evidence>
<keyword evidence="3 6" id="KW-1133">Transmembrane helix</keyword>
<feature type="transmembrane region" description="Helical" evidence="6">
    <location>
        <begin position="207"/>
        <end position="229"/>
    </location>
</feature>
<comment type="subcellular location">
    <subcellularLocation>
        <location evidence="1">Cell membrane</location>
        <topology evidence="1">Multi-pass membrane protein</topology>
    </subcellularLocation>
</comment>